<feature type="compositionally biased region" description="Basic and acidic residues" evidence="2">
    <location>
        <begin position="96"/>
        <end position="106"/>
    </location>
</feature>
<name>A0AAE0FVH4_9CHLO</name>
<evidence type="ECO:0000313" key="4">
    <source>
        <dbReference type="Proteomes" id="UP001190700"/>
    </source>
</evidence>
<accession>A0AAE0FVH4</accession>
<evidence type="ECO:0000256" key="2">
    <source>
        <dbReference type="SAM" id="MobiDB-lite"/>
    </source>
</evidence>
<feature type="compositionally biased region" description="Basic and acidic residues" evidence="2">
    <location>
        <begin position="161"/>
        <end position="177"/>
    </location>
</feature>
<dbReference type="EMBL" id="LGRX02013522">
    <property type="protein sequence ID" value="KAK3265986.1"/>
    <property type="molecule type" value="Genomic_DNA"/>
</dbReference>
<reference evidence="3 4" key="1">
    <citation type="journal article" date="2015" name="Genome Biol. Evol.">
        <title>Comparative Genomics of a Bacterivorous Green Alga Reveals Evolutionary Causalities and Consequences of Phago-Mixotrophic Mode of Nutrition.</title>
        <authorList>
            <person name="Burns J.A."/>
            <person name="Paasch A."/>
            <person name="Narechania A."/>
            <person name="Kim E."/>
        </authorList>
    </citation>
    <scope>NUCLEOTIDE SEQUENCE [LARGE SCALE GENOMIC DNA]</scope>
    <source>
        <strain evidence="3 4">PLY_AMNH</strain>
    </source>
</reference>
<feature type="region of interest" description="Disordered" evidence="2">
    <location>
        <begin position="80"/>
        <end position="140"/>
    </location>
</feature>
<dbReference type="SUPFAM" id="SSF46565">
    <property type="entry name" value="Chaperone J-domain"/>
    <property type="match status" value="1"/>
</dbReference>
<dbReference type="Proteomes" id="UP001190700">
    <property type="component" value="Unassembled WGS sequence"/>
</dbReference>
<dbReference type="InterPro" id="IPR036869">
    <property type="entry name" value="J_dom_sf"/>
</dbReference>
<evidence type="ECO:0000313" key="3">
    <source>
        <dbReference type="EMBL" id="KAK3265986.1"/>
    </source>
</evidence>
<keyword evidence="4" id="KW-1185">Reference proteome</keyword>
<sequence>MALPHRRWNLGGKPTRNWKEELRQRNAKLTREEDVLMSSWKNSIRDIDSKLDRMDKEERTRKKAEAEYNAALNDWLRRTDINTSARVGHRQKKSSRFKDSRADDSFGRAGKPDAAPRAFPPGAEPNLYSRKPKPKPRSHFDLDQEFWKECEEFLRREQEREREYTREKSRRDRAEARGEEEEEIPREESYRQSSSMPSEEFWRSQSSKRKQISEFKRSEWEETWARFCEVGHERELNYEDIPWLPDDCTVSGVLATDTSAERKRKYHTAMLRWHPDKFISAFGKYLVEADRARIEEKVTHTASLLFNEIEAFRSQQSQ</sequence>
<evidence type="ECO:0008006" key="5">
    <source>
        <dbReference type="Google" id="ProtNLM"/>
    </source>
</evidence>
<evidence type="ECO:0000256" key="1">
    <source>
        <dbReference type="SAM" id="Coils"/>
    </source>
</evidence>
<comment type="caution">
    <text evidence="3">The sequence shown here is derived from an EMBL/GenBank/DDBJ whole genome shotgun (WGS) entry which is preliminary data.</text>
</comment>
<proteinExistence type="predicted"/>
<protein>
    <recommendedName>
        <fullName evidence="5">J domain-containing protein</fullName>
    </recommendedName>
</protein>
<dbReference type="AlphaFoldDB" id="A0AAE0FVH4"/>
<organism evidence="3 4">
    <name type="scientific">Cymbomonas tetramitiformis</name>
    <dbReference type="NCBI Taxonomy" id="36881"/>
    <lineage>
        <taxon>Eukaryota</taxon>
        <taxon>Viridiplantae</taxon>
        <taxon>Chlorophyta</taxon>
        <taxon>Pyramimonadophyceae</taxon>
        <taxon>Pyramimonadales</taxon>
        <taxon>Pyramimonadaceae</taxon>
        <taxon>Cymbomonas</taxon>
    </lineage>
</organism>
<feature type="coiled-coil region" evidence="1">
    <location>
        <begin position="19"/>
        <end position="74"/>
    </location>
</feature>
<gene>
    <name evidence="3" type="ORF">CYMTET_25365</name>
</gene>
<keyword evidence="1" id="KW-0175">Coiled coil</keyword>
<feature type="region of interest" description="Disordered" evidence="2">
    <location>
        <begin position="161"/>
        <end position="205"/>
    </location>
</feature>